<evidence type="ECO:0000313" key="6">
    <source>
        <dbReference type="Proteomes" id="UP000198765"/>
    </source>
</evidence>
<dbReference type="SUPFAM" id="SSF52266">
    <property type="entry name" value="SGNH hydrolase"/>
    <property type="match status" value="1"/>
</dbReference>
<dbReference type="GO" id="GO:0004806">
    <property type="term" value="F:triacylglycerol lipase activity"/>
    <property type="evidence" value="ECO:0007669"/>
    <property type="project" value="TreeGrafter"/>
</dbReference>
<feature type="signal peptide" evidence="4">
    <location>
        <begin position="1"/>
        <end position="28"/>
    </location>
</feature>
<dbReference type="Gene3D" id="3.40.50.1110">
    <property type="entry name" value="SGNH hydrolase"/>
    <property type="match status" value="1"/>
</dbReference>
<keyword evidence="6" id="KW-1185">Reference proteome</keyword>
<reference evidence="5 6" key="1">
    <citation type="submission" date="2016-06" db="EMBL/GenBank/DDBJ databases">
        <authorList>
            <person name="Kjaerup R.B."/>
            <person name="Dalgaard T.S."/>
            <person name="Juul-Madsen H.R."/>
        </authorList>
    </citation>
    <scope>NUCLEOTIDE SEQUENCE [LARGE SCALE GENOMIC DNA]</scope>
    <source>
        <strain evidence="5 6">DSM 45248</strain>
    </source>
</reference>
<sequence>MLRRRAAIAVVAAATITVSAAPALPATAAPPAPSPRAEQTTATNTIQPGRRDQLLPKDWARSSDLAWTTSGDADGFHVLSATARSGYTWRGVADLAVPGVEADQWIGNACLTASGRRLVVVYAPRTYTNKADLFDRGGFTATVDLTTGAVTRLPIRTSLAYFNPSCSGGESAVLTQLNGQRVEKVTDRPRTRLTTLDAATGKLAESTVVEAELTSPVLTPAGIVAAGGSRLVRVEQGGKLVPLARTAGTPFGLATDRHGNVVFLDRPGGAARVGYAEALPGAVARTLAKGRLGELSVGAGAGRQLFITGRPTELHSLPAGISWRDVPAGAELSSEGQLALTRVERADQAAPSVSNASTAEVSQIAIQARVTGTGRDVSFRVATRAGIDPSARLRPGAAAAEGQRLLGATASPSGSPTDAVEDERWCSVPRNDPQNQALQPKPRQVEWAIDQAITDSLYVQRPANWKNLGMPAYTPQGLFRPHELLGGGRVPAQVMLGVVAQESNMWQASRNALPGVTGNPLIGNFYGRDIYNVDPNDDWDVHWEDADCGYGVTQLTDGMRLAGHAKPGETLLPYQTQRAVALDFAANVAAGLQVLQDKWNQTRVANLIINNGDPAGLENWFYALWAYNSGLHPNLGTGEPWGLGWANNPANPRYKPDRQPFLEYTYADAARPQFWPYQEKVLGFAGHPPNLLEGPDTFVAGFRAAWWTTVENRINVKPPPYLFCDASNDCHPGELNTPDDPDVVGEPAGPCAHKNAAGKYDLVCWYHRSATWKGDTQLGNEVLRFDPGYAYQDDATTYPPSCDLSGLPAGSLVVDDVPSGTKSVRPGCDNQWTNSGDFKLTFATDSAGKFPSKVDFHQIGGGFGGHFWFAHTWGPGMLGGKMKVTGTWTLNQSVTGWARVMVHIPDHGAHTRQAAYEIDLGQGLGNAGKKRVLLQRVQRNQWVSLGVFQFNGTPRVRLTNDAYDGTGDEDVAWDAIAVKKLTAKPRHQIVALGDSYSSGEGVSSGNGADYYPESDYKQVVNNEVQYQDLCHRSRFAWSRLGVLSDSTSNIGSRADSWDPNMDYHFLACSWAETEHLLPAYTVPAGQPLPENAWGQNAKYLWGEMPQLDRGFVDENTTLVTLSVGGNDARFAKVLQFCVMHSFECENDTMPGDSDPLSVEVKRDIEGPVKQSIKTVLREIHKKAPHAQIMLMGYPKLFKETSTFCMNAINDGERTWLNNTAMLLATVMGQAATEASAEGIPTYFADPTVAFAGHGICADQEALNKIITTLTPGEHGELPDWLPESWNRYGVSQQSFHPNMDGSRRYASVMNHITVDMMGL</sequence>
<keyword evidence="5" id="KW-0378">Hydrolase</keyword>
<feature type="disulfide bond" evidence="2">
    <location>
        <begin position="1137"/>
        <end position="1144"/>
    </location>
</feature>
<keyword evidence="2" id="KW-1015">Disulfide bond</keyword>
<feature type="disulfide bond" evidence="2">
    <location>
        <begin position="1204"/>
        <end position="1256"/>
    </location>
</feature>
<evidence type="ECO:0000256" key="3">
    <source>
        <dbReference type="SAM" id="MobiDB-lite"/>
    </source>
</evidence>
<dbReference type="InterPro" id="IPR036514">
    <property type="entry name" value="SGNH_hydro_sf"/>
</dbReference>
<protein>
    <submittedName>
        <fullName evidence="5">GDSL-like Lipase/Acylhydrolase family protein</fullName>
    </submittedName>
</protein>
<evidence type="ECO:0000256" key="1">
    <source>
        <dbReference type="PIRSR" id="PIRSR637460-1"/>
    </source>
</evidence>
<feature type="region of interest" description="Disordered" evidence="3">
    <location>
        <begin position="26"/>
        <end position="54"/>
    </location>
</feature>
<dbReference type="PANTHER" id="PTHR37981">
    <property type="entry name" value="LIPASE 2"/>
    <property type="match status" value="1"/>
</dbReference>
<dbReference type="CDD" id="cd01823">
    <property type="entry name" value="SEST_like"/>
    <property type="match status" value="1"/>
</dbReference>
<keyword evidence="4" id="KW-0732">Signal</keyword>
<organism evidence="5 6">
    <name type="scientific">Micromonospora narathiwatensis</name>
    <dbReference type="NCBI Taxonomy" id="299146"/>
    <lineage>
        <taxon>Bacteria</taxon>
        <taxon>Bacillati</taxon>
        <taxon>Actinomycetota</taxon>
        <taxon>Actinomycetes</taxon>
        <taxon>Micromonosporales</taxon>
        <taxon>Micromonosporaceae</taxon>
        <taxon>Micromonospora</taxon>
    </lineage>
</organism>
<evidence type="ECO:0000256" key="2">
    <source>
        <dbReference type="PIRSR" id="PIRSR637460-2"/>
    </source>
</evidence>
<evidence type="ECO:0000313" key="5">
    <source>
        <dbReference type="EMBL" id="SBT53226.1"/>
    </source>
</evidence>
<dbReference type="InterPro" id="IPR037460">
    <property type="entry name" value="SEST-like"/>
</dbReference>
<dbReference type="PANTHER" id="PTHR37981:SF1">
    <property type="entry name" value="SGNH HYDROLASE-TYPE ESTERASE DOMAIN-CONTAINING PROTEIN"/>
    <property type="match status" value="1"/>
</dbReference>
<name>A0A1A9A9S9_9ACTN</name>
<feature type="disulfide bond" evidence="2">
    <location>
        <begin position="1030"/>
        <end position="1068"/>
    </location>
</feature>
<feature type="compositionally biased region" description="Polar residues" evidence="3">
    <location>
        <begin position="38"/>
        <end position="47"/>
    </location>
</feature>
<feature type="active site" description="Nucleophile" evidence="1">
    <location>
        <position position="995"/>
    </location>
</feature>
<dbReference type="EMBL" id="LT594324">
    <property type="protein sequence ID" value="SBT53226.1"/>
    <property type="molecule type" value="Genomic_DNA"/>
</dbReference>
<feature type="chain" id="PRO_5008383303" evidence="4">
    <location>
        <begin position="29"/>
        <end position="1319"/>
    </location>
</feature>
<proteinExistence type="predicted"/>
<feature type="active site" evidence="1">
    <location>
        <position position="1296"/>
    </location>
</feature>
<dbReference type="Proteomes" id="UP000198765">
    <property type="component" value="Chromosome I"/>
</dbReference>
<gene>
    <name evidence="5" type="ORF">GA0070621_4716</name>
</gene>
<evidence type="ECO:0000256" key="4">
    <source>
        <dbReference type="SAM" id="SignalP"/>
    </source>
</evidence>
<dbReference type="PATRIC" id="fig|299146.4.peg.4868"/>
<dbReference type="GO" id="GO:0019433">
    <property type="term" value="P:triglyceride catabolic process"/>
    <property type="evidence" value="ECO:0007669"/>
    <property type="project" value="TreeGrafter"/>
</dbReference>
<accession>A0A1A9A9S9</accession>